<evidence type="ECO:0000313" key="2">
    <source>
        <dbReference type="EMBL" id="GIE94646.1"/>
    </source>
</evidence>
<proteinExistence type="predicted"/>
<dbReference type="AlphaFoldDB" id="A0A919K111"/>
<sequence>MPTWGSSPWNDGTSKLSPCLYAPSGPTVPAIDGVAVLAGKPPVALSPWAWAASGPLGFASAAADGPASPAPSPATRTNTIPAHIDSRPRVAGHGLVHAMIIPNFGSSLCRFSSG</sequence>
<protein>
    <submittedName>
        <fullName evidence="2">Uncharacterized protein</fullName>
    </submittedName>
</protein>
<keyword evidence="3" id="KW-1185">Reference proteome</keyword>
<evidence type="ECO:0000256" key="1">
    <source>
        <dbReference type="SAM" id="MobiDB-lite"/>
    </source>
</evidence>
<gene>
    <name evidence="2" type="ORF">Ari01nite_21110</name>
</gene>
<feature type="region of interest" description="Disordered" evidence="1">
    <location>
        <begin position="61"/>
        <end position="82"/>
    </location>
</feature>
<reference evidence="2" key="1">
    <citation type="submission" date="2021-01" db="EMBL/GenBank/DDBJ databases">
        <title>Whole genome shotgun sequence of Actinoplanes rishiriensis NBRC 108556.</title>
        <authorList>
            <person name="Komaki H."/>
            <person name="Tamura T."/>
        </authorList>
    </citation>
    <scope>NUCLEOTIDE SEQUENCE</scope>
    <source>
        <strain evidence="2">NBRC 108556</strain>
    </source>
</reference>
<dbReference type="EMBL" id="BOMV01000016">
    <property type="protein sequence ID" value="GIE94646.1"/>
    <property type="molecule type" value="Genomic_DNA"/>
</dbReference>
<dbReference type="Proteomes" id="UP000636960">
    <property type="component" value="Unassembled WGS sequence"/>
</dbReference>
<comment type="caution">
    <text evidence="2">The sequence shown here is derived from an EMBL/GenBank/DDBJ whole genome shotgun (WGS) entry which is preliminary data.</text>
</comment>
<name>A0A919K111_9ACTN</name>
<organism evidence="2 3">
    <name type="scientific">Paractinoplanes rishiriensis</name>
    <dbReference type="NCBI Taxonomy" id="1050105"/>
    <lineage>
        <taxon>Bacteria</taxon>
        <taxon>Bacillati</taxon>
        <taxon>Actinomycetota</taxon>
        <taxon>Actinomycetes</taxon>
        <taxon>Micromonosporales</taxon>
        <taxon>Micromonosporaceae</taxon>
        <taxon>Paractinoplanes</taxon>
    </lineage>
</organism>
<evidence type="ECO:0000313" key="3">
    <source>
        <dbReference type="Proteomes" id="UP000636960"/>
    </source>
</evidence>
<accession>A0A919K111</accession>